<evidence type="ECO:0000313" key="14">
    <source>
        <dbReference type="Proteomes" id="UP000285301"/>
    </source>
</evidence>
<accession>A0A3S3RKU1</accession>
<feature type="transmembrane region" description="Helical" evidence="10">
    <location>
        <begin position="43"/>
        <end position="64"/>
    </location>
</feature>
<evidence type="ECO:0000256" key="3">
    <source>
        <dbReference type="ARBA" id="ARBA00022692"/>
    </source>
</evidence>
<evidence type="ECO:0000256" key="8">
    <source>
        <dbReference type="ARBA" id="ARBA00023224"/>
    </source>
</evidence>
<feature type="transmembrane region" description="Helical" evidence="10">
    <location>
        <begin position="117"/>
        <end position="145"/>
    </location>
</feature>
<dbReference type="Gene3D" id="1.20.1070.10">
    <property type="entry name" value="Rhodopsin 7-helix transmembrane proteins"/>
    <property type="match status" value="1"/>
</dbReference>
<organism evidence="12 14">
    <name type="scientific">Dinothrombium tinctorium</name>
    <dbReference type="NCBI Taxonomy" id="1965070"/>
    <lineage>
        <taxon>Eukaryota</taxon>
        <taxon>Metazoa</taxon>
        <taxon>Ecdysozoa</taxon>
        <taxon>Arthropoda</taxon>
        <taxon>Chelicerata</taxon>
        <taxon>Arachnida</taxon>
        <taxon>Acari</taxon>
        <taxon>Acariformes</taxon>
        <taxon>Trombidiformes</taxon>
        <taxon>Prostigmata</taxon>
        <taxon>Anystina</taxon>
        <taxon>Parasitengona</taxon>
        <taxon>Trombidioidea</taxon>
        <taxon>Trombidiidae</taxon>
        <taxon>Dinothrombium</taxon>
    </lineage>
</organism>
<name>A0A3S3RKU1_9ACAR</name>
<gene>
    <name evidence="13" type="ORF">B4U79_02801</name>
    <name evidence="12" type="ORF">B4U79_15326</name>
</gene>
<dbReference type="OrthoDB" id="5964776at2759"/>
<dbReference type="PRINTS" id="PR00237">
    <property type="entry name" value="GPCRRHODOPSN"/>
</dbReference>
<keyword evidence="6 10" id="KW-0472">Membrane</keyword>
<sequence length="295" mass="34083">QHISDLGGYLEKTNAQSYKHITDEFSIRRLNSEWPLDDLMCKMYHFVQSLSYTTSILTLVMISIERYLVIVFPLHAKNMLHKRKLILWMFGTVTVPTGPEEEVVACIIKYHLYNPKIYHIVNFIALFLVPITVMTVIYSIVYCRLNDSEKSFKRLSRSGTSSTIRSKIEVDNESTQIPLSARKTDSRNKDPESNKRNCVRLAKSGELSIEKRRKLTILLIAIVVGFFICNFPLHCRKLIQDWYPNYDGTTDAAIIATIATNLLLFFNSGLNPLLYALLSQNFRENMAQILCFRRN</sequence>
<keyword evidence="4 10" id="KW-1133">Transmembrane helix</keyword>
<feature type="transmembrane region" description="Helical" evidence="10">
    <location>
        <begin position="215"/>
        <end position="233"/>
    </location>
</feature>
<comment type="similarity">
    <text evidence="2 9">Belongs to the G-protein coupled receptor 1 family.</text>
</comment>
<dbReference type="PROSITE" id="PS00237">
    <property type="entry name" value="G_PROTEIN_RECEP_F1_1"/>
    <property type="match status" value="1"/>
</dbReference>
<protein>
    <submittedName>
        <fullName evidence="12">Substance-P receptor-like protein</fullName>
    </submittedName>
</protein>
<feature type="transmembrane region" description="Helical" evidence="10">
    <location>
        <begin position="253"/>
        <end position="278"/>
    </location>
</feature>
<evidence type="ECO:0000256" key="4">
    <source>
        <dbReference type="ARBA" id="ARBA00022989"/>
    </source>
</evidence>
<feature type="non-terminal residue" evidence="12">
    <location>
        <position position="1"/>
    </location>
</feature>
<dbReference type="InterPro" id="IPR000276">
    <property type="entry name" value="GPCR_Rhodpsn"/>
</dbReference>
<comment type="caution">
    <text evidence="12">The sequence shown here is derived from an EMBL/GenBank/DDBJ whole genome shotgun (WGS) entry which is preliminary data.</text>
</comment>
<dbReference type="GO" id="GO:0005886">
    <property type="term" value="C:plasma membrane"/>
    <property type="evidence" value="ECO:0007669"/>
    <property type="project" value="TreeGrafter"/>
</dbReference>
<dbReference type="EMBL" id="NCKU01007671">
    <property type="protein sequence ID" value="RWS02469.1"/>
    <property type="molecule type" value="Genomic_DNA"/>
</dbReference>
<keyword evidence="14" id="KW-1185">Reference proteome</keyword>
<keyword evidence="5 9" id="KW-0297">G-protein coupled receptor</keyword>
<dbReference type="PANTHER" id="PTHR24243">
    <property type="entry name" value="G-PROTEIN COUPLED RECEPTOR"/>
    <property type="match status" value="1"/>
</dbReference>
<dbReference type="InterPro" id="IPR017452">
    <property type="entry name" value="GPCR_Rhodpsn_7TM"/>
</dbReference>
<feature type="non-terminal residue" evidence="12">
    <location>
        <position position="295"/>
    </location>
</feature>
<evidence type="ECO:0000256" key="10">
    <source>
        <dbReference type="SAM" id="Phobius"/>
    </source>
</evidence>
<keyword evidence="8 9" id="KW-0807">Transducer</keyword>
<keyword evidence="3 9" id="KW-0812">Transmembrane</keyword>
<proteinExistence type="inferred from homology"/>
<keyword evidence="7 9" id="KW-0675">Receptor</keyword>
<evidence type="ECO:0000256" key="5">
    <source>
        <dbReference type="ARBA" id="ARBA00023040"/>
    </source>
</evidence>
<dbReference type="Proteomes" id="UP000285301">
    <property type="component" value="Unassembled WGS sequence"/>
</dbReference>
<dbReference type="PANTHER" id="PTHR24243:SF224">
    <property type="entry name" value="G-PROTEIN COUPLED RECEPTOR 19-RELATED"/>
    <property type="match status" value="1"/>
</dbReference>
<evidence type="ECO:0000313" key="13">
    <source>
        <dbReference type="EMBL" id="RWS02984.1"/>
    </source>
</evidence>
<dbReference type="PROSITE" id="PS50262">
    <property type="entry name" value="G_PROTEIN_RECEP_F1_2"/>
    <property type="match status" value="1"/>
</dbReference>
<reference evidence="12 14" key="1">
    <citation type="journal article" date="2018" name="Gigascience">
        <title>Genomes of trombidid mites reveal novel predicted allergens and laterally-transferred genes associated with secondary metabolism.</title>
        <authorList>
            <person name="Dong X."/>
            <person name="Chaisiri K."/>
            <person name="Xia D."/>
            <person name="Armstrong S.D."/>
            <person name="Fang Y."/>
            <person name="Donnelly M.J."/>
            <person name="Kadowaki T."/>
            <person name="McGarry J.W."/>
            <person name="Darby A.C."/>
            <person name="Makepeace B.L."/>
        </authorList>
    </citation>
    <scope>NUCLEOTIDE SEQUENCE [LARGE SCALE GENOMIC DNA]</scope>
    <source>
        <strain evidence="12">UoL-WK</strain>
    </source>
</reference>
<dbReference type="SUPFAM" id="SSF81321">
    <property type="entry name" value="Family A G protein-coupled receptor-like"/>
    <property type="match status" value="1"/>
</dbReference>
<dbReference type="EMBL" id="NCKU01006996">
    <property type="protein sequence ID" value="RWS02984.1"/>
    <property type="molecule type" value="Genomic_DNA"/>
</dbReference>
<evidence type="ECO:0000313" key="12">
    <source>
        <dbReference type="EMBL" id="RWS02469.1"/>
    </source>
</evidence>
<evidence type="ECO:0000256" key="9">
    <source>
        <dbReference type="RuleBase" id="RU000688"/>
    </source>
</evidence>
<comment type="subcellular location">
    <subcellularLocation>
        <location evidence="1">Membrane</location>
        <topology evidence="1">Multi-pass membrane protein</topology>
    </subcellularLocation>
</comment>
<dbReference type="GO" id="GO:0004930">
    <property type="term" value="F:G protein-coupled receptor activity"/>
    <property type="evidence" value="ECO:0007669"/>
    <property type="project" value="UniProtKB-KW"/>
</dbReference>
<evidence type="ECO:0000256" key="6">
    <source>
        <dbReference type="ARBA" id="ARBA00023136"/>
    </source>
</evidence>
<dbReference type="STRING" id="1965070.A0A3S3RKU1"/>
<reference evidence="12" key="2">
    <citation type="submission" date="2018-11" db="EMBL/GenBank/DDBJ databases">
        <title>Trombidioid mite genomics.</title>
        <authorList>
            <person name="Dong X."/>
        </authorList>
    </citation>
    <scope>NUCLEOTIDE SEQUENCE</scope>
    <source>
        <strain evidence="12">UoL-WK</strain>
    </source>
</reference>
<evidence type="ECO:0000256" key="1">
    <source>
        <dbReference type="ARBA" id="ARBA00004141"/>
    </source>
</evidence>
<feature type="domain" description="G-protein coupled receptors family 1 profile" evidence="11">
    <location>
        <begin position="1"/>
        <end position="275"/>
    </location>
</feature>
<evidence type="ECO:0000256" key="7">
    <source>
        <dbReference type="ARBA" id="ARBA00023170"/>
    </source>
</evidence>
<dbReference type="Pfam" id="PF00001">
    <property type="entry name" value="7tm_1"/>
    <property type="match status" value="1"/>
</dbReference>
<evidence type="ECO:0000256" key="2">
    <source>
        <dbReference type="ARBA" id="ARBA00010663"/>
    </source>
</evidence>
<evidence type="ECO:0000259" key="11">
    <source>
        <dbReference type="PROSITE" id="PS50262"/>
    </source>
</evidence>
<dbReference type="AlphaFoldDB" id="A0A3S3RKU1"/>